<gene>
    <name evidence="3" type="ORF">A3D08_03645</name>
</gene>
<dbReference type="InterPro" id="IPR004482">
    <property type="entry name" value="Mg_chelat-rel"/>
</dbReference>
<evidence type="ECO:0000259" key="2">
    <source>
        <dbReference type="SMART" id="SM00382"/>
    </source>
</evidence>
<dbReference type="NCBIfam" id="TIGR00368">
    <property type="entry name" value="YifB family Mg chelatase-like AAA ATPase"/>
    <property type="match status" value="1"/>
</dbReference>
<dbReference type="PANTHER" id="PTHR32039">
    <property type="entry name" value="MAGNESIUM-CHELATASE SUBUNIT CHLI"/>
    <property type="match status" value="1"/>
</dbReference>
<evidence type="ECO:0000313" key="4">
    <source>
        <dbReference type="Proteomes" id="UP000178098"/>
    </source>
</evidence>
<name>A0A1F7HGG4_9BACT</name>
<evidence type="ECO:0000313" key="3">
    <source>
        <dbReference type="EMBL" id="OGK30329.1"/>
    </source>
</evidence>
<dbReference type="GO" id="GO:0005524">
    <property type="term" value="F:ATP binding"/>
    <property type="evidence" value="ECO:0007669"/>
    <property type="project" value="InterPro"/>
</dbReference>
<dbReference type="InterPro" id="IPR000523">
    <property type="entry name" value="Mg_chelatse_chII-like_cat_dom"/>
</dbReference>
<dbReference type="Gene3D" id="3.30.230.10">
    <property type="match status" value="1"/>
</dbReference>
<feature type="domain" description="AAA+ ATPase" evidence="2">
    <location>
        <begin position="203"/>
        <end position="383"/>
    </location>
</feature>
<evidence type="ECO:0000256" key="1">
    <source>
        <dbReference type="ARBA" id="ARBA00006354"/>
    </source>
</evidence>
<dbReference type="InterPro" id="IPR027417">
    <property type="entry name" value="P-loop_NTPase"/>
</dbReference>
<comment type="caution">
    <text evidence="3">The sequence shown here is derived from an EMBL/GenBank/DDBJ whole genome shotgun (WGS) entry which is preliminary data.</text>
</comment>
<dbReference type="PANTHER" id="PTHR32039:SF7">
    <property type="entry name" value="COMPETENCE PROTEIN COMM"/>
    <property type="match status" value="1"/>
</dbReference>
<dbReference type="Pfam" id="PF01078">
    <property type="entry name" value="Mg_chelatase"/>
    <property type="match status" value="1"/>
</dbReference>
<dbReference type="InterPro" id="IPR020568">
    <property type="entry name" value="Ribosomal_Su5_D2-typ_SF"/>
</dbReference>
<dbReference type="SMART" id="SM00382">
    <property type="entry name" value="AAA"/>
    <property type="match status" value="1"/>
</dbReference>
<dbReference type="InterPro" id="IPR025158">
    <property type="entry name" value="Mg_chelat-rel_C"/>
</dbReference>
<dbReference type="AlphaFoldDB" id="A0A1F7HGG4"/>
<organism evidence="3 4">
    <name type="scientific">Candidatus Roizmanbacteria bacterium RIFCSPHIGHO2_02_FULL_43_11</name>
    <dbReference type="NCBI Taxonomy" id="1802043"/>
    <lineage>
        <taxon>Bacteria</taxon>
        <taxon>Candidatus Roizmaniibacteriota</taxon>
    </lineage>
</organism>
<dbReference type="InterPro" id="IPR003593">
    <property type="entry name" value="AAA+_ATPase"/>
</dbReference>
<dbReference type="Pfam" id="PF13541">
    <property type="entry name" value="ChlI"/>
    <property type="match status" value="1"/>
</dbReference>
<dbReference type="InterPro" id="IPR014721">
    <property type="entry name" value="Ribsml_uS5_D2-typ_fold_subgr"/>
</dbReference>
<dbReference type="Gene3D" id="3.40.50.300">
    <property type="entry name" value="P-loop containing nucleotide triphosphate hydrolases"/>
    <property type="match status" value="1"/>
</dbReference>
<proteinExistence type="inferred from homology"/>
<protein>
    <recommendedName>
        <fullName evidence="2">AAA+ ATPase domain-containing protein</fullName>
    </recommendedName>
</protein>
<dbReference type="SUPFAM" id="SSF52540">
    <property type="entry name" value="P-loop containing nucleoside triphosphate hydrolases"/>
    <property type="match status" value="1"/>
</dbReference>
<dbReference type="EMBL" id="MFZT01000029">
    <property type="protein sequence ID" value="OGK30329.1"/>
    <property type="molecule type" value="Genomic_DNA"/>
</dbReference>
<sequence>MTIRVHSAGLCGLEGIGITVEVDIGRGGLPGVKIIGLPHKSIAEARERVRTAMRNAGFGFPQSRIIINLAPAYMQKKGTHLDLAIAVGILAGQKKTHANNKTLYVGEISLDGTIRAVQGLIPILNYAEKHGFESAVIPALQQAEVQHSKLKLYTITHILELVTGLPLITYQHLQSFDTLRPVALSSIEGQVLGKRAIEISVSGWHSMLLRGHPGVGKTLLAQAAIGIMPPPSQKEQQAIGIIASATGYVCDFVKSRPLCQPHHSISVQQLIGGGTHVHVGLITQAHRGVLILDELPEFSRSCLEALRQPMEKKSLTMASHCGHVKYPCNPLLIATANPCPCGYLGHPTRRCVCSQGTTHAYQRKISGPLLDRFDIHVSIEPEEKSRAQGSTISTRKITTAWDIQRSRKCHNAHIPIEKLHEHCPLDAHAQNILDRALQRLEISKRAVHKALRVARTIADLEQSPHISEKHIAEALSYRM</sequence>
<dbReference type="InterPro" id="IPR045006">
    <property type="entry name" value="CHLI-like"/>
</dbReference>
<accession>A0A1F7HGG4</accession>
<dbReference type="Proteomes" id="UP000178098">
    <property type="component" value="Unassembled WGS sequence"/>
</dbReference>
<dbReference type="Pfam" id="PF13335">
    <property type="entry name" value="Mg_chelatase_C"/>
    <property type="match status" value="1"/>
</dbReference>
<reference evidence="3 4" key="1">
    <citation type="journal article" date="2016" name="Nat. Commun.">
        <title>Thousands of microbial genomes shed light on interconnected biogeochemical processes in an aquifer system.</title>
        <authorList>
            <person name="Anantharaman K."/>
            <person name="Brown C.T."/>
            <person name="Hug L.A."/>
            <person name="Sharon I."/>
            <person name="Castelle C.J."/>
            <person name="Probst A.J."/>
            <person name="Thomas B.C."/>
            <person name="Singh A."/>
            <person name="Wilkins M.J."/>
            <person name="Karaoz U."/>
            <person name="Brodie E.L."/>
            <person name="Williams K.H."/>
            <person name="Hubbard S.S."/>
            <person name="Banfield J.F."/>
        </authorList>
    </citation>
    <scope>NUCLEOTIDE SEQUENCE [LARGE SCALE GENOMIC DNA]</scope>
</reference>
<dbReference type="SUPFAM" id="SSF54211">
    <property type="entry name" value="Ribosomal protein S5 domain 2-like"/>
    <property type="match status" value="1"/>
</dbReference>
<comment type="similarity">
    <text evidence="1">Belongs to the Mg-chelatase subunits D/I family. ComM subfamily.</text>
</comment>